<dbReference type="SUPFAM" id="SSF101386">
    <property type="entry name" value="all-alpha NTP pyrophosphatases"/>
    <property type="match status" value="2"/>
</dbReference>
<dbReference type="GO" id="GO:0046076">
    <property type="term" value="P:dTTP catabolic process"/>
    <property type="evidence" value="ECO:0007669"/>
    <property type="project" value="TreeGrafter"/>
</dbReference>
<dbReference type="CDD" id="cd11528">
    <property type="entry name" value="NTP-PPase_MazG_Nterm"/>
    <property type="match status" value="1"/>
</dbReference>
<reference evidence="3 4" key="1">
    <citation type="submission" date="2019-07" db="EMBL/GenBank/DDBJ databases">
        <title>Novel species isolated from glacier.</title>
        <authorList>
            <person name="Liu Q."/>
            <person name="Xin Y.-H."/>
        </authorList>
    </citation>
    <scope>NUCLEOTIDE SEQUENCE [LARGE SCALE GENOMIC DNA]</scope>
    <source>
        <strain evidence="3 4">LB1R16</strain>
    </source>
</reference>
<organism evidence="3 4">
    <name type="scientific">Glacieibacterium frigidum</name>
    <dbReference type="NCBI Taxonomy" id="2593303"/>
    <lineage>
        <taxon>Bacteria</taxon>
        <taxon>Pseudomonadati</taxon>
        <taxon>Pseudomonadota</taxon>
        <taxon>Alphaproteobacteria</taxon>
        <taxon>Sphingomonadales</taxon>
        <taxon>Sphingosinicellaceae</taxon>
        <taxon>Glacieibacterium</taxon>
    </lineage>
</organism>
<dbReference type="PANTHER" id="PTHR30522">
    <property type="entry name" value="NUCLEOSIDE TRIPHOSPHATE PYROPHOSPHOHYDROLASE"/>
    <property type="match status" value="1"/>
</dbReference>
<dbReference type="CDD" id="cd11529">
    <property type="entry name" value="NTP-PPase_MazG_Cterm"/>
    <property type="match status" value="1"/>
</dbReference>
<dbReference type="InterPro" id="IPR048015">
    <property type="entry name" value="NTP-PPase_MazG-like_N"/>
</dbReference>
<dbReference type="OrthoDB" id="9808939at2"/>
<dbReference type="Gene3D" id="1.10.287.1080">
    <property type="entry name" value="MazG-like"/>
    <property type="match status" value="2"/>
</dbReference>
<dbReference type="GO" id="GO:0006203">
    <property type="term" value="P:dGTP catabolic process"/>
    <property type="evidence" value="ECO:0007669"/>
    <property type="project" value="TreeGrafter"/>
</dbReference>
<feature type="compositionally biased region" description="Basic residues" evidence="1">
    <location>
        <begin position="27"/>
        <end position="55"/>
    </location>
</feature>
<dbReference type="InterPro" id="IPR011551">
    <property type="entry name" value="NTP_PyrPHydrolase_MazG"/>
</dbReference>
<dbReference type="InterPro" id="IPR004518">
    <property type="entry name" value="MazG-like_dom"/>
</dbReference>
<protein>
    <submittedName>
        <fullName evidence="3">Nucleoside triphosphate pyrophosphohydrolase</fullName>
        <ecNumber evidence="3">3.6.1.9</ecNumber>
    </submittedName>
</protein>
<dbReference type="GO" id="GO:0046061">
    <property type="term" value="P:dATP catabolic process"/>
    <property type="evidence" value="ECO:0007669"/>
    <property type="project" value="TreeGrafter"/>
</dbReference>
<feature type="region of interest" description="Disordered" evidence="1">
    <location>
        <begin position="138"/>
        <end position="173"/>
    </location>
</feature>
<dbReference type="FunFam" id="1.10.287.1080:FF:000001">
    <property type="entry name" value="Nucleoside triphosphate pyrophosphohydrolase"/>
    <property type="match status" value="1"/>
</dbReference>
<dbReference type="InterPro" id="IPR021130">
    <property type="entry name" value="PRib-ATP_PPHydrolase-like"/>
</dbReference>
<dbReference type="EMBL" id="VJWA01000001">
    <property type="protein sequence ID" value="TRW17986.1"/>
    <property type="molecule type" value="Genomic_DNA"/>
</dbReference>
<evidence type="ECO:0000313" key="4">
    <source>
        <dbReference type="Proteomes" id="UP000317894"/>
    </source>
</evidence>
<dbReference type="GO" id="GO:0047429">
    <property type="term" value="F:nucleoside triphosphate diphosphatase activity"/>
    <property type="evidence" value="ECO:0007669"/>
    <property type="project" value="UniProtKB-EC"/>
</dbReference>
<feature type="domain" description="NTP pyrophosphohydrolase MazG-like" evidence="2">
    <location>
        <begin position="202"/>
        <end position="275"/>
    </location>
</feature>
<evidence type="ECO:0000259" key="2">
    <source>
        <dbReference type="Pfam" id="PF03819"/>
    </source>
</evidence>
<dbReference type="Pfam" id="PF01503">
    <property type="entry name" value="PRA-PH"/>
    <property type="match status" value="1"/>
</dbReference>
<dbReference type="EC" id="3.6.1.9" evidence="3"/>
<dbReference type="PANTHER" id="PTHR30522:SF0">
    <property type="entry name" value="NUCLEOSIDE TRIPHOSPHATE PYROPHOSPHOHYDROLASE"/>
    <property type="match status" value="1"/>
</dbReference>
<accession>A0A552UID5</accession>
<dbReference type="AlphaFoldDB" id="A0A552UID5"/>
<feature type="compositionally biased region" description="Basic and acidic residues" evidence="1">
    <location>
        <begin position="79"/>
        <end position="88"/>
    </location>
</feature>
<dbReference type="NCBIfam" id="NF007113">
    <property type="entry name" value="PRK09562.1"/>
    <property type="match status" value="1"/>
</dbReference>
<dbReference type="Proteomes" id="UP000317894">
    <property type="component" value="Unassembled WGS sequence"/>
</dbReference>
<dbReference type="GO" id="GO:0006950">
    <property type="term" value="P:response to stress"/>
    <property type="evidence" value="ECO:0007669"/>
    <property type="project" value="UniProtKB-ARBA"/>
</dbReference>
<evidence type="ECO:0000256" key="1">
    <source>
        <dbReference type="SAM" id="MobiDB-lite"/>
    </source>
</evidence>
<dbReference type="Pfam" id="PF03819">
    <property type="entry name" value="MazG"/>
    <property type="match status" value="1"/>
</dbReference>
<feature type="region of interest" description="Disordered" evidence="1">
    <location>
        <begin position="1"/>
        <end position="125"/>
    </location>
</feature>
<sequence>MAERPVARRERRAVGQGAGGDDDARDRRRVGAGHRTRPRHRILHRRAAGARRARGPARADRDGRELRPPAALPPAARDGAGDGRDAPRQGRAVRRRKGRRGGQRAAGARHAAARRHADPARCLPPSARRCGVLPVHLWPGLPGQAPDPRPPRPDRKARRRRDDQPAPGVGLQNHTAAVIEPLVALMARLRDPEIGCPWDVAQNFATIAPYTIEEAYEVAQAIADGDMAELKDELGDLLLQVVFHARIAEEAGLFALPDVVAAIVDKMVRRHPHVFAEATPDADAISQELTWESLKAQEKRRDGALDGVALALPALLRADKLQRRAARTGFDWPDAGGARAKIVEELAEFDAAATPEHRTEEAGDLLFAAVNYLRKHEIDPEAALRAANAKFERRFRAMEASAGDAFAGLDLDAKEALWASAKADERT</sequence>
<keyword evidence="4" id="KW-1185">Reference proteome</keyword>
<gene>
    <name evidence="3" type="primary">mazG</name>
    <name evidence="3" type="ORF">FMM06_07650</name>
</gene>
<dbReference type="NCBIfam" id="TIGR00444">
    <property type="entry name" value="mazG"/>
    <property type="match status" value="1"/>
</dbReference>
<dbReference type="GO" id="GO:0046081">
    <property type="term" value="P:dUTP catabolic process"/>
    <property type="evidence" value="ECO:0007669"/>
    <property type="project" value="TreeGrafter"/>
</dbReference>
<dbReference type="GO" id="GO:0046047">
    <property type="term" value="P:TTP catabolic process"/>
    <property type="evidence" value="ECO:0007669"/>
    <property type="project" value="TreeGrafter"/>
</dbReference>
<feature type="compositionally biased region" description="Basic residues" evidence="1">
    <location>
        <begin position="91"/>
        <end position="102"/>
    </location>
</feature>
<name>A0A552UID5_9SPHN</name>
<dbReference type="InterPro" id="IPR048011">
    <property type="entry name" value="NTP-PPase_MazG-like_C"/>
</dbReference>
<dbReference type="GO" id="GO:0046052">
    <property type="term" value="P:UTP catabolic process"/>
    <property type="evidence" value="ECO:0007669"/>
    <property type="project" value="TreeGrafter"/>
</dbReference>
<keyword evidence="3" id="KW-0378">Hydrolase</keyword>
<feature type="compositionally biased region" description="Basic and acidic residues" evidence="1">
    <location>
        <begin position="57"/>
        <end position="67"/>
    </location>
</feature>
<comment type="caution">
    <text evidence="3">The sequence shown here is derived from an EMBL/GenBank/DDBJ whole genome shotgun (WGS) entry which is preliminary data.</text>
</comment>
<evidence type="ECO:0000313" key="3">
    <source>
        <dbReference type="EMBL" id="TRW17986.1"/>
    </source>
</evidence>
<proteinExistence type="predicted"/>
<feature type="compositionally biased region" description="Basic and acidic residues" evidence="1">
    <location>
        <begin position="149"/>
        <end position="164"/>
    </location>
</feature>